<protein>
    <submittedName>
        <fullName evidence="1">Uncharacterized protein</fullName>
    </submittedName>
</protein>
<proteinExistence type="predicted"/>
<evidence type="ECO:0000313" key="1">
    <source>
        <dbReference type="EMBL" id="ESA08852.1"/>
    </source>
</evidence>
<dbReference type="EMBL" id="KI288752">
    <property type="protein sequence ID" value="ESA08852.1"/>
    <property type="molecule type" value="Genomic_DNA"/>
</dbReference>
<name>U9TN21_RHIID</name>
<reference evidence="1" key="1">
    <citation type="submission" date="2013-07" db="EMBL/GenBank/DDBJ databases">
        <title>The genome of an arbuscular mycorrhizal fungus provides insights into the evolution of the oldest plant symbiosis.</title>
        <authorList>
            <consortium name="DOE Joint Genome Institute"/>
            <person name="Tisserant E."/>
            <person name="Malbreil M."/>
            <person name="Kuo A."/>
            <person name="Kohler A."/>
            <person name="Symeonidi A."/>
            <person name="Balestrini R."/>
            <person name="Charron P."/>
            <person name="Duensing N."/>
            <person name="Frei-dit-Frey N."/>
            <person name="Gianinazzi-Pearson V."/>
            <person name="Gilbert B."/>
            <person name="Handa Y."/>
            <person name="Hijri M."/>
            <person name="Kaul R."/>
            <person name="Kawaguchi M."/>
            <person name="Krajinski F."/>
            <person name="Lammers P."/>
            <person name="Lapierre D."/>
            <person name="Masclaux F.G."/>
            <person name="Murat C."/>
            <person name="Morin E."/>
            <person name="Ndikumana S."/>
            <person name="Pagni M."/>
            <person name="Petitpierre D."/>
            <person name="Requena N."/>
            <person name="Rosikiewicz P."/>
            <person name="Riley R."/>
            <person name="Saito K."/>
            <person name="San Clemente H."/>
            <person name="Shapiro H."/>
            <person name="van Tuinen D."/>
            <person name="Becard G."/>
            <person name="Bonfante P."/>
            <person name="Paszkowski U."/>
            <person name="Shachar-Hill Y."/>
            <person name="Young J.P."/>
            <person name="Sanders I.R."/>
            <person name="Henrissat B."/>
            <person name="Rensing S.A."/>
            <person name="Grigoriev I.V."/>
            <person name="Corradi N."/>
            <person name="Roux C."/>
            <person name="Martin F."/>
        </authorList>
    </citation>
    <scope>NUCLEOTIDE SEQUENCE</scope>
    <source>
        <strain evidence="1">DAOM 197198</strain>
    </source>
</reference>
<organism evidence="1">
    <name type="scientific">Rhizophagus irregularis (strain DAOM 181602 / DAOM 197198 / MUCL 43194)</name>
    <name type="common">Arbuscular mycorrhizal fungus</name>
    <name type="synonym">Glomus intraradices</name>
    <dbReference type="NCBI Taxonomy" id="747089"/>
    <lineage>
        <taxon>Eukaryota</taxon>
        <taxon>Fungi</taxon>
        <taxon>Fungi incertae sedis</taxon>
        <taxon>Mucoromycota</taxon>
        <taxon>Glomeromycotina</taxon>
        <taxon>Glomeromycetes</taxon>
        <taxon>Glomerales</taxon>
        <taxon>Glomeraceae</taxon>
        <taxon>Rhizophagus</taxon>
    </lineage>
</organism>
<gene>
    <name evidence="1" type="ORF">GLOINDRAFT_348929</name>
</gene>
<dbReference type="HOGENOM" id="CLU_3033540_0_0_1"/>
<dbReference type="AlphaFoldDB" id="U9TN21"/>
<sequence>MLPGCDFVLQSNPQLEIQSCIILEKVKVVVTLVSMLPRKDNHNLKIKLKIRLIKH</sequence>
<accession>U9TN21</accession>